<evidence type="ECO:0000256" key="4">
    <source>
        <dbReference type="ARBA" id="ARBA00022960"/>
    </source>
</evidence>
<comment type="similarity">
    <text evidence="8 9">Belongs to the MurJ/MviN family.</text>
</comment>
<evidence type="ECO:0000256" key="6">
    <source>
        <dbReference type="ARBA" id="ARBA00022989"/>
    </source>
</evidence>
<feature type="transmembrane region" description="Helical" evidence="8">
    <location>
        <begin position="374"/>
        <end position="393"/>
    </location>
</feature>
<dbReference type="EMBL" id="PEBW01000001">
    <property type="protein sequence ID" value="PTQ53118.1"/>
    <property type="molecule type" value="Genomic_DNA"/>
</dbReference>
<dbReference type="InterPro" id="IPR004268">
    <property type="entry name" value="MurJ"/>
</dbReference>
<comment type="subcellular location">
    <subcellularLocation>
        <location evidence="1 8">Cell membrane</location>
        <topology evidence="1 8">Multi-pass membrane protein</topology>
    </subcellularLocation>
</comment>
<evidence type="ECO:0000256" key="9">
    <source>
        <dbReference type="PIRNR" id="PIRNR002869"/>
    </source>
</evidence>
<protein>
    <recommendedName>
        <fullName evidence="8">Probable lipid II flippase MurJ</fullName>
    </recommendedName>
</protein>
<gene>
    <name evidence="8" type="primary">murJ</name>
    <name evidence="10" type="ORF">BLITH_0198</name>
</gene>
<dbReference type="AlphaFoldDB" id="A0A2T5GAE7"/>
<dbReference type="GO" id="GO:0071555">
    <property type="term" value="P:cell wall organization"/>
    <property type="evidence" value="ECO:0007669"/>
    <property type="project" value="UniProtKB-UniRule"/>
</dbReference>
<dbReference type="PRINTS" id="PR01806">
    <property type="entry name" value="VIRFACTRMVIN"/>
</dbReference>
<feature type="transmembrane region" description="Helical" evidence="8">
    <location>
        <begin position="305"/>
        <end position="329"/>
    </location>
</feature>
<feature type="transmembrane region" description="Helical" evidence="8">
    <location>
        <begin position="464"/>
        <end position="490"/>
    </location>
</feature>
<feature type="transmembrane region" description="Helical" evidence="8">
    <location>
        <begin position="437"/>
        <end position="458"/>
    </location>
</feature>
<keyword evidence="2 8" id="KW-1003">Cell membrane</keyword>
<dbReference type="CDD" id="cd13123">
    <property type="entry name" value="MATE_MurJ_like"/>
    <property type="match status" value="1"/>
</dbReference>
<dbReference type="HAMAP" id="MF_02078">
    <property type="entry name" value="MurJ_MviN"/>
    <property type="match status" value="1"/>
</dbReference>
<dbReference type="GO" id="GO:0034204">
    <property type="term" value="P:lipid translocation"/>
    <property type="evidence" value="ECO:0007669"/>
    <property type="project" value="TreeGrafter"/>
</dbReference>
<feature type="transmembrane region" description="Helical" evidence="8">
    <location>
        <begin position="7"/>
        <end position="24"/>
    </location>
</feature>
<dbReference type="InterPro" id="IPR051050">
    <property type="entry name" value="Lipid_II_flippase_MurJ/MviN"/>
</dbReference>
<feature type="transmembrane region" description="Helical" evidence="8">
    <location>
        <begin position="152"/>
        <end position="172"/>
    </location>
</feature>
<dbReference type="PANTHER" id="PTHR47019:SF1">
    <property type="entry name" value="LIPID II FLIPPASE MURJ"/>
    <property type="match status" value="1"/>
</dbReference>
<evidence type="ECO:0000313" key="10">
    <source>
        <dbReference type="EMBL" id="PTQ53118.1"/>
    </source>
</evidence>
<name>A0A2T5GAE7_9BACL</name>
<dbReference type="GO" id="GO:0005886">
    <property type="term" value="C:plasma membrane"/>
    <property type="evidence" value="ECO:0007669"/>
    <property type="project" value="UniProtKB-SubCell"/>
</dbReference>
<accession>A0A2T5GAE7</accession>
<keyword evidence="7 8" id="KW-0472">Membrane</keyword>
<dbReference type="GO" id="GO:0015648">
    <property type="term" value="F:lipid-linked peptidoglycan transporter activity"/>
    <property type="evidence" value="ECO:0007669"/>
    <property type="project" value="UniProtKB-UniRule"/>
</dbReference>
<organism evidence="10 11">
    <name type="scientific">Brockia lithotrophica</name>
    <dbReference type="NCBI Taxonomy" id="933949"/>
    <lineage>
        <taxon>Bacteria</taxon>
        <taxon>Bacillati</taxon>
        <taxon>Bacillota</taxon>
        <taxon>Bacilli</taxon>
        <taxon>Bacillales</taxon>
        <taxon>Bacillales Family X. Incertae Sedis</taxon>
        <taxon>Brockia</taxon>
    </lineage>
</organism>
<feature type="transmembrane region" description="Helical" evidence="8">
    <location>
        <begin position="44"/>
        <end position="67"/>
    </location>
</feature>
<comment type="function">
    <text evidence="8 9">Involved in peptidoglycan biosynthesis. Transports lipid-linked peptidoglycan precursors from the inner to the outer leaflet of the cytoplasmic membrane.</text>
</comment>
<keyword evidence="3 8" id="KW-0812">Transmembrane</keyword>
<dbReference type="Pfam" id="PF03023">
    <property type="entry name" value="MurJ"/>
    <property type="match status" value="1"/>
</dbReference>
<keyword evidence="4 8" id="KW-0133">Cell shape</keyword>
<feature type="transmembrane region" description="Helical" evidence="8">
    <location>
        <begin position="127"/>
        <end position="145"/>
    </location>
</feature>
<reference evidence="10 11" key="1">
    <citation type="submission" date="2017-08" db="EMBL/GenBank/DDBJ databases">
        <title>Burning lignite coal seam in the remote Altai Mountains harbors a hydrogen-driven thermophilic microbial community.</title>
        <authorList>
            <person name="Kadnikov V.V."/>
            <person name="Mardanov A.V."/>
            <person name="Ivasenko D."/>
            <person name="Beletsky A.V."/>
            <person name="Karnachuk O.V."/>
            <person name="Ravin N.V."/>
        </authorList>
    </citation>
    <scope>NUCLEOTIDE SEQUENCE [LARGE SCALE GENOMIC DNA]</scope>
    <source>
        <strain evidence="10">AL31</strain>
    </source>
</reference>
<feature type="transmembrane region" description="Helical" evidence="8">
    <location>
        <begin position="222"/>
        <end position="246"/>
    </location>
</feature>
<feature type="transmembrane region" description="Helical" evidence="8">
    <location>
        <begin position="266"/>
        <end position="284"/>
    </location>
</feature>
<dbReference type="Proteomes" id="UP000244016">
    <property type="component" value="Unassembled WGS sequence"/>
</dbReference>
<evidence type="ECO:0000256" key="2">
    <source>
        <dbReference type="ARBA" id="ARBA00022475"/>
    </source>
</evidence>
<evidence type="ECO:0000313" key="11">
    <source>
        <dbReference type="Proteomes" id="UP000244016"/>
    </source>
</evidence>
<sequence>MTRILQTSFWIMVITLVSKFLGFLRETAIAKYFGATSEADAFFVAFSIPGVLLATIVAAIGTTFIPVYERLEGDKRDRYLANMTTIVGLFSLLLFLVSYLFAGPLVRLFAPGFPEETFALAVRLERIFLLTVLFLGYIALFSAYLQVKGKFLFPAAVGIPFNLILVGTLFAVGSRIGIVGFTWIAVVATFSQLLLLVFPLFRVGFPYRPVLDFREEGFRQTLVLFSPVVIGTAASQVAVLVDRMLASGLPAGSVSALNYANKLMQFTYGVLSSSLFVVLFPHFTRIAAREGTEELSRTLRRTLEGLILFLLPVTAGSVVLALPVVQVLFERGVFTREATTVTAPLFALFSLGLFGLSLRDLWMRAFYALQDTRTPMWNSVLAVSLNIVLNLLLVGPLGAQGLALSTSLSFTVAAYLMHRDLQKRIGPLWDENLRTTLLRAFLATGGLTLALLPVPYVFPYDSRFFVRLLLLLAAIALGAALYALLLYVLGDPTVRRVVGRGWRKLLALRGKSPREVWESGKRVFLELLRS</sequence>
<evidence type="ECO:0000256" key="5">
    <source>
        <dbReference type="ARBA" id="ARBA00022984"/>
    </source>
</evidence>
<feature type="transmembrane region" description="Helical" evidence="8">
    <location>
        <begin position="79"/>
        <end position="102"/>
    </location>
</feature>
<keyword evidence="6 8" id="KW-1133">Transmembrane helix</keyword>
<feature type="transmembrane region" description="Helical" evidence="8">
    <location>
        <begin position="399"/>
        <end position="417"/>
    </location>
</feature>
<comment type="pathway">
    <text evidence="8">Cell wall biogenesis; peptidoglycan biosynthesis.</text>
</comment>
<feature type="transmembrane region" description="Helical" evidence="8">
    <location>
        <begin position="178"/>
        <end position="201"/>
    </location>
</feature>
<keyword evidence="8 9" id="KW-0813">Transport</keyword>
<evidence type="ECO:0000256" key="1">
    <source>
        <dbReference type="ARBA" id="ARBA00004651"/>
    </source>
</evidence>
<keyword evidence="5 8" id="KW-0573">Peptidoglycan synthesis</keyword>
<evidence type="ECO:0000256" key="7">
    <source>
        <dbReference type="ARBA" id="ARBA00023136"/>
    </source>
</evidence>
<dbReference type="PIRSF" id="PIRSF002869">
    <property type="entry name" value="MviN"/>
    <property type="match status" value="1"/>
</dbReference>
<proteinExistence type="inferred from homology"/>
<evidence type="ECO:0000256" key="8">
    <source>
        <dbReference type="HAMAP-Rule" id="MF_02078"/>
    </source>
</evidence>
<dbReference type="UniPathway" id="UPA00219"/>
<evidence type="ECO:0000256" key="3">
    <source>
        <dbReference type="ARBA" id="ARBA00022692"/>
    </source>
</evidence>
<keyword evidence="8 9" id="KW-0961">Cell wall biogenesis/degradation</keyword>
<dbReference type="GO" id="GO:0008360">
    <property type="term" value="P:regulation of cell shape"/>
    <property type="evidence" value="ECO:0007669"/>
    <property type="project" value="UniProtKB-UniRule"/>
</dbReference>
<dbReference type="PANTHER" id="PTHR47019">
    <property type="entry name" value="LIPID II FLIPPASE MURJ"/>
    <property type="match status" value="1"/>
</dbReference>
<dbReference type="NCBIfam" id="TIGR01695">
    <property type="entry name" value="murJ_mviN"/>
    <property type="match status" value="1"/>
</dbReference>
<feature type="transmembrane region" description="Helical" evidence="8">
    <location>
        <begin position="341"/>
        <end position="362"/>
    </location>
</feature>
<comment type="caution">
    <text evidence="10">The sequence shown here is derived from an EMBL/GenBank/DDBJ whole genome shotgun (WGS) entry which is preliminary data.</text>
</comment>
<dbReference type="GO" id="GO:0009252">
    <property type="term" value="P:peptidoglycan biosynthetic process"/>
    <property type="evidence" value="ECO:0007669"/>
    <property type="project" value="UniProtKB-UniRule"/>
</dbReference>